<proteinExistence type="predicted"/>
<feature type="non-terminal residue" evidence="1">
    <location>
        <position position="48"/>
    </location>
</feature>
<name>A0A699UFV2_TANCI</name>
<dbReference type="AlphaFoldDB" id="A0A699UFV2"/>
<comment type="caution">
    <text evidence="1">The sequence shown here is derived from an EMBL/GenBank/DDBJ whole genome shotgun (WGS) entry which is preliminary data.</text>
</comment>
<organism evidence="1">
    <name type="scientific">Tanacetum cinerariifolium</name>
    <name type="common">Dalmatian daisy</name>
    <name type="synonym">Chrysanthemum cinerariifolium</name>
    <dbReference type="NCBI Taxonomy" id="118510"/>
    <lineage>
        <taxon>Eukaryota</taxon>
        <taxon>Viridiplantae</taxon>
        <taxon>Streptophyta</taxon>
        <taxon>Embryophyta</taxon>
        <taxon>Tracheophyta</taxon>
        <taxon>Spermatophyta</taxon>
        <taxon>Magnoliopsida</taxon>
        <taxon>eudicotyledons</taxon>
        <taxon>Gunneridae</taxon>
        <taxon>Pentapetalae</taxon>
        <taxon>asterids</taxon>
        <taxon>campanulids</taxon>
        <taxon>Asterales</taxon>
        <taxon>Asteraceae</taxon>
        <taxon>Asteroideae</taxon>
        <taxon>Anthemideae</taxon>
        <taxon>Anthemidinae</taxon>
        <taxon>Tanacetum</taxon>
    </lineage>
</organism>
<evidence type="ECO:0000313" key="1">
    <source>
        <dbReference type="EMBL" id="GFD20206.1"/>
    </source>
</evidence>
<gene>
    <name evidence="1" type="ORF">Tci_892175</name>
</gene>
<reference evidence="1" key="1">
    <citation type="journal article" date="2019" name="Sci. Rep.">
        <title>Draft genome of Tanacetum cinerariifolium, the natural source of mosquito coil.</title>
        <authorList>
            <person name="Yamashiro T."/>
            <person name="Shiraishi A."/>
            <person name="Satake H."/>
            <person name="Nakayama K."/>
        </authorList>
    </citation>
    <scope>NUCLEOTIDE SEQUENCE</scope>
</reference>
<protein>
    <submittedName>
        <fullName evidence="1">FAR1 DNA binding domain-containing protein</fullName>
    </submittedName>
</protein>
<sequence length="48" mass="5397">PENGLQSDVNFDGLGDIWNEMNVGLELNKSMDIEDGMNSQYNTNFTQT</sequence>
<dbReference type="EMBL" id="BKCJ011320405">
    <property type="protein sequence ID" value="GFD20206.1"/>
    <property type="molecule type" value="Genomic_DNA"/>
</dbReference>
<feature type="non-terminal residue" evidence="1">
    <location>
        <position position="1"/>
    </location>
</feature>
<accession>A0A699UFV2</accession>